<sequence>MGREKEKARRRARERKKKEKKKETKDRRGRNEERDKREEQGEANGRSKQVEAVERGRVSVSAVHLVHSSLRFSLALLVPRAVFFPSLSLSLSHAMPAIHTAS</sequence>
<evidence type="ECO:0000256" key="1">
    <source>
        <dbReference type="SAM" id="MobiDB-lite"/>
    </source>
</evidence>
<feature type="region of interest" description="Disordered" evidence="1">
    <location>
        <begin position="1"/>
        <end position="54"/>
    </location>
</feature>
<evidence type="ECO:0000313" key="2">
    <source>
        <dbReference type="EMBL" id="KAL0109171.1"/>
    </source>
</evidence>
<evidence type="ECO:0000313" key="3">
    <source>
        <dbReference type="Proteomes" id="UP001430953"/>
    </source>
</evidence>
<proteinExistence type="predicted"/>
<dbReference type="AlphaFoldDB" id="A0AAW2F3U4"/>
<keyword evidence="3" id="KW-1185">Reference proteome</keyword>
<name>A0AAW2F3U4_9HYME</name>
<organism evidence="2 3">
    <name type="scientific">Cardiocondyla obscurior</name>
    <dbReference type="NCBI Taxonomy" id="286306"/>
    <lineage>
        <taxon>Eukaryota</taxon>
        <taxon>Metazoa</taxon>
        <taxon>Ecdysozoa</taxon>
        <taxon>Arthropoda</taxon>
        <taxon>Hexapoda</taxon>
        <taxon>Insecta</taxon>
        <taxon>Pterygota</taxon>
        <taxon>Neoptera</taxon>
        <taxon>Endopterygota</taxon>
        <taxon>Hymenoptera</taxon>
        <taxon>Apocrita</taxon>
        <taxon>Aculeata</taxon>
        <taxon>Formicoidea</taxon>
        <taxon>Formicidae</taxon>
        <taxon>Myrmicinae</taxon>
        <taxon>Cardiocondyla</taxon>
    </lineage>
</organism>
<feature type="compositionally biased region" description="Basic residues" evidence="1">
    <location>
        <begin position="8"/>
        <end position="20"/>
    </location>
</feature>
<feature type="compositionally biased region" description="Basic and acidic residues" evidence="1">
    <location>
        <begin position="21"/>
        <end position="40"/>
    </location>
</feature>
<comment type="caution">
    <text evidence="2">The sequence shown here is derived from an EMBL/GenBank/DDBJ whole genome shotgun (WGS) entry which is preliminary data.</text>
</comment>
<dbReference type="Proteomes" id="UP001430953">
    <property type="component" value="Unassembled WGS sequence"/>
</dbReference>
<dbReference type="EMBL" id="JADYXP020000015">
    <property type="protein sequence ID" value="KAL0109171.1"/>
    <property type="molecule type" value="Genomic_DNA"/>
</dbReference>
<protein>
    <submittedName>
        <fullName evidence="2">Uncharacterized protein</fullName>
    </submittedName>
</protein>
<accession>A0AAW2F3U4</accession>
<reference evidence="2 3" key="1">
    <citation type="submission" date="2023-03" db="EMBL/GenBank/DDBJ databases">
        <title>High recombination rates correlate with genetic variation in Cardiocondyla obscurior ants.</title>
        <authorList>
            <person name="Errbii M."/>
        </authorList>
    </citation>
    <scope>NUCLEOTIDE SEQUENCE [LARGE SCALE GENOMIC DNA]</scope>
    <source>
        <strain evidence="2">Alpha-2009</strain>
        <tissue evidence="2">Whole body</tissue>
    </source>
</reference>
<gene>
    <name evidence="2" type="ORF">PUN28_014336</name>
</gene>